<sequence>MACFSPAHLLRAVRDNTITDKGFLQIVSLMPGIVQTTLGMGVGKLIKAGSSLIFDTGHFITTKTKYLFNLLLAQADDEDGDGDRQPQESFISGMFSTFKQKVTETTNLLFEGKQRNIMDMINLAKQNRNLVYVVPQSVVITRKSGTSYRSLREGEPDSCTGNLFF</sequence>
<comment type="caution">
    <text evidence="1">The sequence shown here is derived from an EMBL/GenBank/DDBJ whole genome shotgun (WGS) entry which is preliminary data.</text>
</comment>
<proteinExistence type="predicted"/>
<gene>
    <name evidence="1" type="ORF">BLNAU_9011</name>
</gene>
<organism evidence="1 2">
    <name type="scientific">Blattamonas nauphoetae</name>
    <dbReference type="NCBI Taxonomy" id="2049346"/>
    <lineage>
        <taxon>Eukaryota</taxon>
        <taxon>Metamonada</taxon>
        <taxon>Preaxostyla</taxon>
        <taxon>Oxymonadida</taxon>
        <taxon>Blattamonas</taxon>
    </lineage>
</organism>
<evidence type="ECO:0000313" key="1">
    <source>
        <dbReference type="EMBL" id="KAK2956035.1"/>
    </source>
</evidence>
<reference evidence="1 2" key="1">
    <citation type="journal article" date="2022" name="bioRxiv">
        <title>Genomics of Preaxostyla Flagellates Illuminates Evolutionary Transitions and the Path Towards Mitochondrial Loss.</title>
        <authorList>
            <person name="Novak L.V.F."/>
            <person name="Treitli S.C."/>
            <person name="Pyrih J."/>
            <person name="Halakuc P."/>
            <person name="Pipaliya S.V."/>
            <person name="Vacek V."/>
            <person name="Brzon O."/>
            <person name="Soukal P."/>
            <person name="Eme L."/>
            <person name="Dacks J.B."/>
            <person name="Karnkowska A."/>
            <person name="Elias M."/>
            <person name="Hampl V."/>
        </authorList>
    </citation>
    <scope>NUCLEOTIDE SEQUENCE [LARGE SCALE GENOMIC DNA]</scope>
    <source>
        <strain evidence="1">NAU3</strain>
        <tissue evidence="1">Gut</tissue>
    </source>
</reference>
<dbReference type="Proteomes" id="UP001281761">
    <property type="component" value="Unassembled WGS sequence"/>
</dbReference>
<evidence type="ECO:0000313" key="2">
    <source>
        <dbReference type="Proteomes" id="UP001281761"/>
    </source>
</evidence>
<protein>
    <submittedName>
        <fullName evidence="1">Uncharacterized protein</fullName>
    </submittedName>
</protein>
<name>A0ABQ9XX35_9EUKA</name>
<dbReference type="EMBL" id="JARBJD010000060">
    <property type="protein sequence ID" value="KAK2956035.1"/>
    <property type="molecule type" value="Genomic_DNA"/>
</dbReference>
<accession>A0ABQ9XX35</accession>
<keyword evidence="2" id="KW-1185">Reference proteome</keyword>